<protein>
    <submittedName>
        <fullName evidence="1">Uncharacterized protein</fullName>
    </submittedName>
</protein>
<evidence type="ECO:0000313" key="1">
    <source>
        <dbReference type="EMBL" id="SVC47926.1"/>
    </source>
</evidence>
<dbReference type="EMBL" id="UINC01093476">
    <property type="protein sequence ID" value="SVC47926.1"/>
    <property type="molecule type" value="Genomic_DNA"/>
</dbReference>
<sequence length="22" mass="2685">DLVNLLNQIFMKFDELCDYYGM</sequence>
<reference evidence="1" key="1">
    <citation type="submission" date="2018-05" db="EMBL/GenBank/DDBJ databases">
        <authorList>
            <person name="Lanie J.A."/>
            <person name="Ng W.-L."/>
            <person name="Kazmierczak K.M."/>
            <person name="Andrzejewski T.M."/>
            <person name="Davidsen T.M."/>
            <person name="Wayne K.J."/>
            <person name="Tettelin H."/>
            <person name="Glass J.I."/>
            <person name="Rusch D."/>
            <person name="Podicherti R."/>
            <person name="Tsui H.-C.T."/>
            <person name="Winkler M.E."/>
        </authorList>
    </citation>
    <scope>NUCLEOTIDE SEQUENCE</scope>
</reference>
<proteinExistence type="predicted"/>
<gene>
    <name evidence="1" type="ORF">METZ01_LOCUS300780</name>
</gene>
<feature type="non-terminal residue" evidence="1">
    <location>
        <position position="1"/>
    </location>
</feature>
<organism evidence="1">
    <name type="scientific">marine metagenome</name>
    <dbReference type="NCBI Taxonomy" id="408172"/>
    <lineage>
        <taxon>unclassified sequences</taxon>
        <taxon>metagenomes</taxon>
        <taxon>ecological metagenomes</taxon>
    </lineage>
</organism>
<accession>A0A382MGQ9</accession>
<name>A0A382MGQ9_9ZZZZ</name>
<dbReference type="AlphaFoldDB" id="A0A382MGQ9"/>